<dbReference type="EMBL" id="SSDS01000055">
    <property type="protein sequence ID" value="TXG77070.1"/>
    <property type="molecule type" value="Genomic_DNA"/>
</dbReference>
<protein>
    <submittedName>
        <fullName evidence="1">Uncharacterized protein</fullName>
    </submittedName>
</protein>
<dbReference type="Gene3D" id="3.40.50.2020">
    <property type="match status" value="1"/>
</dbReference>
<sequence>MGGEGIEPAVGSWINEEATKVVITIPARCRDNAWADNVADVQAVITTCATEFNPRKKIIFDFLDCRWIDPLPLMSVLLEISCAEKSGLEVEIRLPESDDNLSLENSGPYHKSPNRFLRFLHEEGFLDCLKKLECSGKPSDAERSRMDSITVQPSYEDARCIPMSLLFVPDESDKEYSKNQVDDLLKGIETKLISKKIPRHASVRLIYKLRVLLQELVHNTQEHAYQRKDIAKPVVIYARYRTGRLGLERNGIASFEKSMAEEVKSCVGLNKEWISTKTGCLEVFVIDRGMGMVRSYERHGNKLRETYKFREIVCNTYLSGISSRKSRETQYGGLYLLHSLFKDVGDYIRTMEDGVWVFSQVPLVRNSTQLHELSGARKRNVELKVLGLAAHYRLGWKTETDHGEKWAKFTEESKNDLWAELSLDETHCAESFEWFESQLVIDEQLGAVNFLGKKFNNQWILWLVRPHRMKNDITSFLERVVAEKAKEGAILVVADIPSYEAETYAAAISKFRTRKSNDWPKKFSRIILCTNRWRFASSSYEEEENKHGFSNLVENFEENRPSPPRINPKPKNFRLAIVRWIKWYQSKEIWSEIQKNKNIFISEKIHWGVDQNGDKCEIDGFLDFARSSRNPKCAHIYASSLARILGILPPDKVHMYPMDLLTMTVLSDINAEEVYEPADITPDTRLAVGSVLVSGATKKATGMTDQELYFFRHGSSQMQDSKSTLLFWMPTAEIKDANGVLMRVGKTATIAPHGWKSFEVYRFDHHRTLVGGCDPAKTYEDWQKLYPLIVKFGHWSYQGHHDLLTVNIKNAVDAAFLQKNELARFLIERILPFIGIGRVHLADDCKRLLGDEPQLRAREKRSDRHGILVYRSHPNTEAIIRRLLDTLTPEGRSLAAERIFPILPVRARSSGSTMLIPPLVREELRAAVRTKADFRSVLIFDDAAISGRTLQDLSAALRAIGARDIASLVIVNRWRLPSINGGEAQLDYYWRLDVPVMGRAGNCPLCHAISLARQFAAALCSKDKKDEINSWISSWEAAAPHSNWHRGLTPIVLDKPEIGKRYCCRLSSNDESTEIEFLTAINITRSTGLAINISELHAMTGRDDYFVRKASRHGQPDVRLEIAASQLLLFGHELDADVRAELVKVLISELPKVDGRSERAGLASLSIMLAIGMFEGAVQSLSAVLEGISEWTMASNECCRTLLAYFTKSGLLRDTSEAYKVGKRLLSAEQLPLASRLREIYSETLSPLGNPHSEAIPSLRSDIKDGKDISERKFQNAIESLLHLEDLVGGIDRSLVRKDALPSYDNDLAQWRAHSDAAKILMMQAKNLQDKAQFPEIYDAIDLYLKSIRAVASAYFHIMFRLKHEAPGPVLAKTLKDQIISKIDWQQAVVGKSQINDSRRVVQVSSNIGTEFHPSAYEAWFAWYEGITQALIFLVQNAIYASHEIPDPWNNLSDDKAHMWVKIDFKCDTLTITFANSHLDKTNSEEIWQSMSKKKNRWSAIEDIGGAVRPESGSLQTSRQIMAIEISIPYAGFMESTKG</sequence>
<reference evidence="1 2" key="1">
    <citation type="submission" date="2018-09" db="EMBL/GenBank/DDBJ databases">
        <title>Metagenome Assembled Genomes from an Advanced Water Purification Facility.</title>
        <authorList>
            <person name="Stamps B.W."/>
            <person name="Spear J.R."/>
        </authorList>
    </citation>
    <scope>NUCLEOTIDE SEQUENCE [LARGE SCALE GENOMIC DNA]</scope>
    <source>
        <strain evidence="1">Bin_63_2</strain>
    </source>
</reference>
<dbReference type="CDD" id="cd06223">
    <property type="entry name" value="PRTases_typeI"/>
    <property type="match status" value="1"/>
</dbReference>
<comment type="caution">
    <text evidence="1">The sequence shown here is derived from an EMBL/GenBank/DDBJ whole genome shotgun (WGS) entry which is preliminary data.</text>
</comment>
<evidence type="ECO:0000313" key="2">
    <source>
        <dbReference type="Proteomes" id="UP000321026"/>
    </source>
</evidence>
<organism evidence="1 2">
    <name type="scientific">Candidatus Dojkabacteria bacterium</name>
    <dbReference type="NCBI Taxonomy" id="2099670"/>
    <lineage>
        <taxon>Bacteria</taxon>
        <taxon>Candidatus Dojkabacteria</taxon>
    </lineage>
</organism>
<dbReference type="Proteomes" id="UP000321026">
    <property type="component" value="Unassembled WGS sequence"/>
</dbReference>
<name>A0A5C7J6F1_9BACT</name>
<dbReference type="InterPro" id="IPR029057">
    <property type="entry name" value="PRTase-like"/>
</dbReference>
<proteinExistence type="predicted"/>
<dbReference type="SUPFAM" id="SSF53271">
    <property type="entry name" value="PRTase-like"/>
    <property type="match status" value="1"/>
</dbReference>
<evidence type="ECO:0000313" key="1">
    <source>
        <dbReference type="EMBL" id="TXG77070.1"/>
    </source>
</evidence>
<accession>A0A5C7J6F1</accession>
<dbReference type="InterPro" id="IPR000836">
    <property type="entry name" value="PRTase_dom"/>
</dbReference>
<gene>
    <name evidence="1" type="ORF">E6Q11_03400</name>
</gene>